<accession>Q2JAP8</accession>
<dbReference type="Pfam" id="PF12710">
    <property type="entry name" value="HAD"/>
    <property type="match status" value="1"/>
</dbReference>
<dbReference type="InterPro" id="IPR023214">
    <property type="entry name" value="HAD_sf"/>
</dbReference>
<sequence length="819" mass="88070">MPTRTSRAQAAQRCSGCSPDEQVAVQVTAAEVRVGLRERLAGRRVLVTGVTGFVGEALLERLLSDFPDTAVVALVRPRGSHSGAARLARMMRKPAFRGLREGLGAAGVAALLAERVEVIEGDLASMPDLPADLDVVIHCAGEVSFDPPVDEAFTTNVGGVAELLRALAAGGARPHLVHVSTAYVAGLRSGHIAEGPLAHDVDWRVEWDAASRVRQQTEDASRAPECSARFRAQASRRFAAAGAQTVSAEAERLRRAWVARRMVTAGGERAQVLGWTDAYTFTKALGERYLEDHHGDLPLTVVRPSIIESALRRPFPGWIEGFKMAEPLILAYGRGELPDFPASPDAVVDIIPVDLVVNAILAAAAVVPPADTPAYYTVCSGFRNPLLFRDLYAYVRDYFQADPLPRRGRGTFAVPEWPFAGAAAVEAKLRRSERLVGLAGRALEHAPPSDRVRRFAGELERAESRVGFLRRYSDVYRAYTKAELVYVDDATGALHAAMDPADQAEFGFDPACFDWRHYLQDVHCPAVTAVLRRPRDPAPPRRLSGHLAAGDGVLAVFDLDGAVASATVIESYLWMRLADASAPRRVRELASLAVALPRYVRAERRDRGHLMRSVYARYAGVDPAELERLVVEVAGDILLRRVKPAGIRRVREHRAAGHRTVLLTGAVEVLTRPFAPLFDDVVAARLEVGADGLLTGRLESSPLVGDARAAFIDHHARVLGADLGVSWAYADSQSDLPLLRAVGNPVAVNPDLALHQVARGAGWPIEEWASAAGEPRLVVGDRRERGLRAAAARAGAAALSSRPGPGTGPAGVVVSGGGR</sequence>
<name>Q2JAP8_FRACC</name>
<dbReference type="eggNOG" id="COG0560">
    <property type="taxonomic scope" value="Bacteria"/>
</dbReference>
<dbReference type="Proteomes" id="UP000001937">
    <property type="component" value="Chromosome"/>
</dbReference>
<feature type="compositionally biased region" description="Gly residues" evidence="4">
    <location>
        <begin position="805"/>
        <end position="819"/>
    </location>
</feature>
<gene>
    <name evidence="6" type="ordered locus">Francci3_2276</name>
</gene>
<dbReference type="GO" id="GO:0080019">
    <property type="term" value="F:alcohol-forming very long-chain fatty acyl-CoA reductase activity"/>
    <property type="evidence" value="ECO:0007669"/>
    <property type="project" value="InterPro"/>
</dbReference>
<keyword evidence="3" id="KW-0443">Lipid metabolism</keyword>
<keyword evidence="2" id="KW-0444">Lipid biosynthesis</keyword>
<evidence type="ECO:0000313" key="6">
    <source>
        <dbReference type="EMBL" id="ABD11644.1"/>
    </source>
</evidence>
<dbReference type="InterPro" id="IPR013120">
    <property type="entry name" value="FAR_NAD-bd"/>
</dbReference>
<dbReference type="PANTHER" id="PTHR11011:SF45">
    <property type="entry name" value="FATTY ACYL-COA REDUCTASE CG8306-RELATED"/>
    <property type="match status" value="1"/>
</dbReference>
<dbReference type="GO" id="GO:0010345">
    <property type="term" value="P:suberin biosynthetic process"/>
    <property type="evidence" value="ECO:0007669"/>
    <property type="project" value="TreeGrafter"/>
</dbReference>
<feature type="region of interest" description="Disordered" evidence="4">
    <location>
        <begin position="796"/>
        <end position="819"/>
    </location>
</feature>
<dbReference type="EMBL" id="CP000249">
    <property type="protein sequence ID" value="ABD11644.1"/>
    <property type="molecule type" value="Genomic_DNA"/>
</dbReference>
<dbReference type="NCBIfam" id="TIGR01488">
    <property type="entry name" value="HAD-SF-IB"/>
    <property type="match status" value="1"/>
</dbReference>
<protein>
    <submittedName>
        <fullName evidence="6">HAD-superfamily subfamily IB, PSPase-like</fullName>
    </submittedName>
</protein>
<dbReference type="SUPFAM" id="SSF51735">
    <property type="entry name" value="NAD(P)-binding Rossmann-fold domains"/>
    <property type="match status" value="1"/>
</dbReference>
<dbReference type="InterPro" id="IPR036412">
    <property type="entry name" value="HAD-like_sf"/>
</dbReference>
<dbReference type="InterPro" id="IPR026055">
    <property type="entry name" value="FAR"/>
</dbReference>
<dbReference type="HOGENOM" id="CLU_363583_0_0_11"/>
<keyword evidence="7" id="KW-1185">Reference proteome</keyword>
<dbReference type="CDD" id="cd09071">
    <property type="entry name" value="FAR_C"/>
    <property type="match status" value="1"/>
</dbReference>
<dbReference type="STRING" id="106370.Francci3_2276"/>
<dbReference type="GO" id="GO:0035336">
    <property type="term" value="P:long-chain fatty-acyl-CoA metabolic process"/>
    <property type="evidence" value="ECO:0007669"/>
    <property type="project" value="TreeGrafter"/>
</dbReference>
<proteinExistence type="inferred from homology"/>
<dbReference type="Gene3D" id="3.40.50.1000">
    <property type="entry name" value="HAD superfamily/HAD-like"/>
    <property type="match status" value="1"/>
</dbReference>
<evidence type="ECO:0000259" key="5">
    <source>
        <dbReference type="Pfam" id="PF07993"/>
    </source>
</evidence>
<dbReference type="Gene3D" id="3.40.50.720">
    <property type="entry name" value="NAD(P)-binding Rossmann-like Domain"/>
    <property type="match status" value="1"/>
</dbReference>
<evidence type="ECO:0000256" key="4">
    <source>
        <dbReference type="SAM" id="MobiDB-lite"/>
    </source>
</evidence>
<organism evidence="6 7">
    <name type="scientific">Frankia casuarinae (strain DSM 45818 / CECT 9043 / HFP020203 / CcI3)</name>
    <dbReference type="NCBI Taxonomy" id="106370"/>
    <lineage>
        <taxon>Bacteria</taxon>
        <taxon>Bacillati</taxon>
        <taxon>Actinomycetota</taxon>
        <taxon>Actinomycetes</taxon>
        <taxon>Frankiales</taxon>
        <taxon>Frankiaceae</taxon>
        <taxon>Frankia</taxon>
    </lineage>
</organism>
<feature type="domain" description="Thioester reductase (TE)" evidence="5">
    <location>
        <begin position="47"/>
        <end position="360"/>
    </location>
</feature>
<dbReference type="InterPro" id="IPR033640">
    <property type="entry name" value="FAR_C"/>
</dbReference>
<dbReference type="Pfam" id="PF07993">
    <property type="entry name" value="NAD_binding_4"/>
    <property type="match status" value="1"/>
</dbReference>
<dbReference type="KEGG" id="fra:Francci3_2276"/>
<dbReference type="eggNOG" id="COG0451">
    <property type="taxonomic scope" value="Bacteria"/>
</dbReference>
<dbReference type="SUPFAM" id="SSF56784">
    <property type="entry name" value="HAD-like"/>
    <property type="match status" value="1"/>
</dbReference>
<reference evidence="6 7" key="1">
    <citation type="journal article" date="2007" name="Genome Res.">
        <title>Genome characteristics of facultatively symbiotic Frankia sp. strains reflect host range and host plant biogeography.</title>
        <authorList>
            <person name="Normand P."/>
            <person name="Lapierre P."/>
            <person name="Tisa L.S."/>
            <person name="Gogarten J.P."/>
            <person name="Alloisio N."/>
            <person name="Bagnarol E."/>
            <person name="Bassi C.A."/>
            <person name="Berry A.M."/>
            <person name="Bickhart D.M."/>
            <person name="Choisne N."/>
            <person name="Couloux A."/>
            <person name="Cournoyer B."/>
            <person name="Cruveiller S."/>
            <person name="Daubin V."/>
            <person name="Demange N."/>
            <person name="Francino M.P."/>
            <person name="Goltsman E."/>
            <person name="Huang Y."/>
            <person name="Kopp O.R."/>
            <person name="Labarre L."/>
            <person name="Lapidus A."/>
            <person name="Lavire C."/>
            <person name="Marechal J."/>
            <person name="Martinez M."/>
            <person name="Mastronunzio J.E."/>
            <person name="Mullin B.C."/>
            <person name="Niemann J."/>
            <person name="Pujic P."/>
            <person name="Rawnsley T."/>
            <person name="Rouy Z."/>
            <person name="Schenowitz C."/>
            <person name="Sellstedt A."/>
            <person name="Tavares F."/>
            <person name="Tomkins J.P."/>
            <person name="Vallenet D."/>
            <person name="Valverde C."/>
            <person name="Wall L.G."/>
            <person name="Wang Y."/>
            <person name="Medigue C."/>
            <person name="Benson D.R."/>
        </authorList>
    </citation>
    <scope>NUCLEOTIDE SEQUENCE [LARGE SCALE GENOMIC DNA]</scope>
    <source>
        <strain evidence="7">DSM 45818 / CECT 9043 / CcI3</strain>
    </source>
</reference>
<comment type="similarity">
    <text evidence="1">Belongs to the fatty acyl-CoA reductase family.</text>
</comment>
<dbReference type="PANTHER" id="PTHR11011">
    <property type="entry name" value="MALE STERILITY PROTEIN 2-RELATED"/>
    <property type="match status" value="1"/>
</dbReference>
<dbReference type="InterPro" id="IPR036291">
    <property type="entry name" value="NAD(P)-bd_dom_sf"/>
</dbReference>
<evidence type="ECO:0000256" key="2">
    <source>
        <dbReference type="ARBA" id="ARBA00022516"/>
    </source>
</evidence>
<evidence type="ECO:0000313" key="7">
    <source>
        <dbReference type="Proteomes" id="UP000001937"/>
    </source>
</evidence>
<dbReference type="AlphaFoldDB" id="Q2JAP8"/>
<evidence type="ECO:0000256" key="3">
    <source>
        <dbReference type="ARBA" id="ARBA00023098"/>
    </source>
</evidence>
<dbReference type="Gene3D" id="1.20.1440.100">
    <property type="entry name" value="SG protein - dephosphorylation function"/>
    <property type="match status" value="1"/>
</dbReference>
<evidence type="ECO:0000256" key="1">
    <source>
        <dbReference type="ARBA" id="ARBA00005928"/>
    </source>
</evidence>